<evidence type="ECO:0000259" key="4">
    <source>
        <dbReference type="Pfam" id="PF00291"/>
    </source>
</evidence>
<feature type="non-terminal residue" evidence="5">
    <location>
        <position position="199"/>
    </location>
</feature>
<gene>
    <name evidence="5" type="ORF">KC729_22240</name>
</gene>
<reference evidence="5" key="1">
    <citation type="submission" date="2020-04" db="EMBL/GenBank/DDBJ databases">
        <authorList>
            <person name="Zhang T."/>
        </authorList>
    </citation>
    <scope>NUCLEOTIDE SEQUENCE</scope>
    <source>
        <strain evidence="5">HKST-UBA01</strain>
    </source>
</reference>
<dbReference type="InterPro" id="IPR050147">
    <property type="entry name" value="Ser/Thr_Dehydratase"/>
</dbReference>
<keyword evidence="2" id="KW-0663">Pyridoxal phosphate</keyword>
<dbReference type="PANTHER" id="PTHR48078:SF6">
    <property type="entry name" value="L-THREONINE DEHYDRATASE CATABOLIC TDCB"/>
    <property type="match status" value="1"/>
</dbReference>
<dbReference type="InterPro" id="IPR036052">
    <property type="entry name" value="TrpB-like_PALP_sf"/>
</dbReference>
<reference evidence="5" key="2">
    <citation type="journal article" date="2021" name="Microbiome">
        <title>Successional dynamics and alternative stable states in a saline activated sludge microbial community over 9 years.</title>
        <authorList>
            <person name="Wang Y."/>
            <person name="Ye J."/>
            <person name="Ju F."/>
            <person name="Liu L."/>
            <person name="Boyd J.A."/>
            <person name="Deng Y."/>
            <person name="Parks D.H."/>
            <person name="Jiang X."/>
            <person name="Yin X."/>
            <person name="Woodcroft B.J."/>
            <person name="Tyson G.W."/>
            <person name="Hugenholtz P."/>
            <person name="Polz M.F."/>
            <person name="Zhang T."/>
        </authorList>
    </citation>
    <scope>NUCLEOTIDE SEQUENCE</scope>
    <source>
        <strain evidence="5">HKST-UBA01</strain>
    </source>
</reference>
<dbReference type="InterPro" id="IPR001926">
    <property type="entry name" value="TrpB-like_PALP"/>
</dbReference>
<dbReference type="SUPFAM" id="SSF53686">
    <property type="entry name" value="Tryptophan synthase beta subunit-like PLP-dependent enzymes"/>
    <property type="match status" value="1"/>
</dbReference>
<evidence type="ECO:0000256" key="2">
    <source>
        <dbReference type="ARBA" id="ARBA00022898"/>
    </source>
</evidence>
<comment type="cofactor">
    <cofactor evidence="1">
        <name>pyridoxal 5'-phosphate</name>
        <dbReference type="ChEBI" id="CHEBI:597326"/>
    </cofactor>
</comment>
<dbReference type="PANTHER" id="PTHR48078">
    <property type="entry name" value="THREONINE DEHYDRATASE, MITOCHONDRIAL-RELATED"/>
    <property type="match status" value="1"/>
</dbReference>
<comment type="caution">
    <text evidence="5">The sequence shown here is derived from an EMBL/GenBank/DDBJ whole genome shotgun (WGS) entry which is preliminary data.</text>
</comment>
<dbReference type="GO" id="GO:0004795">
    <property type="term" value="F:threonine synthase activity"/>
    <property type="evidence" value="ECO:0007669"/>
    <property type="project" value="UniProtKB-EC"/>
</dbReference>
<sequence length="199" mass="21281">GSAAAAYCARAGLAAHVAMPKDAPQAIIDEVRNYGAELALVDGYIGDAGRLIAEGCREHGWFEMSTLKEPYRVEGKKTMGYELWEQLDGRLPDAILYPTGGGTGLIGMWKAFEELEEMGLIGSERPRMFAIQAEGCAPIVRAWEAGAERADPWQAPETIAPGIRVPGPFADDLILMALRESGGSAVAVADGSIVESMRE</sequence>
<accession>A0A956M3Q2</accession>
<dbReference type="GO" id="GO:0009097">
    <property type="term" value="P:isoleucine biosynthetic process"/>
    <property type="evidence" value="ECO:0007669"/>
    <property type="project" value="TreeGrafter"/>
</dbReference>
<keyword evidence="3 5" id="KW-0456">Lyase</keyword>
<dbReference type="Proteomes" id="UP000697710">
    <property type="component" value="Unassembled WGS sequence"/>
</dbReference>
<evidence type="ECO:0000313" key="5">
    <source>
        <dbReference type="EMBL" id="MCA9730418.1"/>
    </source>
</evidence>
<organism evidence="5 6">
    <name type="scientific">Eiseniibacteriota bacterium</name>
    <dbReference type="NCBI Taxonomy" id="2212470"/>
    <lineage>
        <taxon>Bacteria</taxon>
        <taxon>Candidatus Eiseniibacteriota</taxon>
    </lineage>
</organism>
<dbReference type="EC" id="4.2.3.1" evidence="5"/>
<dbReference type="NCBIfam" id="NF006050">
    <property type="entry name" value="PRK08197.1"/>
    <property type="match status" value="1"/>
</dbReference>
<protein>
    <submittedName>
        <fullName evidence="5">Threonine synthase</fullName>
        <ecNumber evidence="5">4.2.3.1</ecNumber>
    </submittedName>
</protein>
<dbReference type="Pfam" id="PF00291">
    <property type="entry name" value="PALP"/>
    <property type="match status" value="1"/>
</dbReference>
<feature type="domain" description="Tryptophan synthase beta chain-like PALP" evidence="4">
    <location>
        <begin position="1"/>
        <end position="199"/>
    </location>
</feature>
<dbReference type="Gene3D" id="3.40.50.1100">
    <property type="match status" value="2"/>
</dbReference>
<name>A0A956M3Q2_UNCEI</name>
<evidence type="ECO:0000256" key="3">
    <source>
        <dbReference type="ARBA" id="ARBA00023239"/>
    </source>
</evidence>
<evidence type="ECO:0000313" key="6">
    <source>
        <dbReference type="Proteomes" id="UP000697710"/>
    </source>
</evidence>
<proteinExistence type="predicted"/>
<dbReference type="GO" id="GO:0003941">
    <property type="term" value="F:L-serine ammonia-lyase activity"/>
    <property type="evidence" value="ECO:0007669"/>
    <property type="project" value="TreeGrafter"/>
</dbReference>
<dbReference type="GO" id="GO:0006567">
    <property type="term" value="P:L-threonine catabolic process"/>
    <property type="evidence" value="ECO:0007669"/>
    <property type="project" value="TreeGrafter"/>
</dbReference>
<dbReference type="EMBL" id="JAGQHR010001189">
    <property type="protein sequence ID" value="MCA9730418.1"/>
    <property type="molecule type" value="Genomic_DNA"/>
</dbReference>
<evidence type="ECO:0000256" key="1">
    <source>
        <dbReference type="ARBA" id="ARBA00001933"/>
    </source>
</evidence>
<dbReference type="GO" id="GO:0004794">
    <property type="term" value="F:threonine deaminase activity"/>
    <property type="evidence" value="ECO:0007669"/>
    <property type="project" value="TreeGrafter"/>
</dbReference>
<feature type="non-terminal residue" evidence="5">
    <location>
        <position position="1"/>
    </location>
</feature>
<dbReference type="AlphaFoldDB" id="A0A956M3Q2"/>
<dbReference type="GO" id="GO:0006565">
    <property type="term" value="P:L-serine catabolic process"/>
    <property type="evidence" value="ECO:0007669"/>
    <property type="project" value="TreeGrafter"/>
</dbReference>